<name>A0A318XQD3_9FIRM</name>
<dbReference type="InterPro" id="IPR027417">
    <property type="entry name" value="P-loop_NTPase"/>
</dbReference>
<evidence type="ECO:0000259" key="10">
    <source>
        <dbReference type="PROSITE" id="PS50893"/>
    </source>
</evidence>
<dbReference type="InterPro" id="IPR039421">
    <property type="entry name" value="Type_1_exporter"/>
</dbReference>
<dbReference type="InterPro" id="IPR003593">
    <property type="entry name" value="AAA+_ATPase"/>
</dbReference>
<proteinExistence type="predicted"/>
<evidence type="ECO:0000256" key="1">
    <source>
        <dbReference type="ARBA" id="ARBA00004651"/>
    </source>
</evidence>
<dbReference type="InterPro" id="IPR036640">
    <property type="entry name" value="ABC1_TM_sf"/>
</dbReference>
<evidence type="ECO:0000256" key="2">
    <source>
        <dbReference type="ARBA" id="ARBA00022448"/>
    </source>
</evidence>
<keyword evidence="13" id="KW-1185">Reference proteome</keyword>
<keyword evidence="8 9" id="KW-0472">Membrane</keyword>
<evidence type="ECO:0000313" key="12">
    <source>
        <dbReference type="EMBL" id="PYG89395.1"/>
    </source>
</evidence>
<protein>
    <submittedName>
        <fullName evidence="12">ATP-binding cassette subfamily B protein</fullName>
    </submittedName>
</protein>
<evidence type="ECO:0000256" key="5">
    <source>
        <dbReference type="ARBA" id="ARBA00022741"/>
    </source>
</evidence>
<keyword evidence="2" id="KW-0813">Transport</keyword>
<dbReference type="SUPFAM" id="SSF90123">
    <property type="entry name" value="ABC transporter transmembrane region"/>
    <property type="match status" value="1"/>
</dbReference>
<evidence type="ECO:0000256" key="8">
    <source>
        <dbReference type="ARBA" id="ARBA00023136"/>
    </source>
</evidence>
<evidence type="ECO:0000259" key="11">
    <source>
        <dbReference type="PROSITE" id="PS50929"/>
    </source>
</evidence>
<feature type="transmembrane region" description="Helical" evidence="9">
    <location>
        <begin position="170"/>
        <end position="190"/>
    </location>
</feature>
<keyword evidence="5" id="KW-0547">Nucleotide-binding</keyword>
<dbReference type="SUPFAM" id="SSF52540">
    <property type="entry name" value="P-loop containing nucleoside triphosphate hydrolases"/>
    <property type="match status" value="1"/>
</dbReference>
<keyword evidence="3" id="KW-1003">Cell membrane</keyword>
<dbReference type="Gene3D" id="3.40.50.300">
    <property type="entry name" value="P-loop containing nucleotide triphosphate hydrolases"/>
    <property type="match status" value="1"/>
</dbReference>
<dbReference type="GO" id="GO:0005524">
    <property type="term" value="F:ATP binding"/>
    <property type="evidence" value="ECO:0007669"/>
    <property type="project" value="UniProtKB-KW"/>
</dbReference>
<feature type="domain" description="ABC transmembrane type-1" evidence="11">
    <location>
        <begin position="28"/>
        <end position="311"/>
    </location>
</feature>
<evidence type="ECO:0000256" key="9">
    <source>
        <dbReference type="SAM" id="Phobius"/>
    </source>
</evidence>
<dbReference type="EMBL" id="QKMR01000003">
    <property type="protein sequence ID" value="PYG89395.1"/>
    <property type="molecule type" value="Genomic_DNA"/>
</dbReference>
<dbReference type="Pfam" id="PF00664">
    <property type="entry name" value="ABC_membrane"/>
    <property type="match status" value="1"/>
</dbReference>
<comment type="caution">
    <text evidence="12">The sequence shown here is derived from an EMBL/GenBank/DDBJ whole genome shotgun (WGS) entry which is preliminary data.</text>
</comment>
<dbReference type="FunFam" id="3.40.50.300:FF:000221">
    <property type="entry name" value="Multidrug ABC transporter ATP-binding protein"/>
    <property type="match status" value="1"/>
</dbReference>
<dbReference type="SMART" id="SM00382">
    <property type="entry name" value="AAA"/>
    <property type="match status" value="1"/>
</dbReference>
<comment type="subcellular location">
    <subcellularLocation>
        <location evidence="1">Cell membrane</location>
        <topology evidence="1">Multi-pass membrane protein</topology>
    </subcellularLocation>
</comment>
<organism evidence="12 13">
    <name type="scientific">Ruminiclostridium sufflavum DSM 19573</name>
    <dbReference type="NCBI Taxonomy" id="1121337"/>
    <lineage>
        <taxon>Bacteria</taxon>
        <taxon>Bacillati</taxon>
        <taxon>Bacillota</taxon>
        <taxon>Clostridia</taxon>
        <taxon>Eubacteriales</taxon>
        <taxon>Oscillospiraceae</taxon>
        <taxon>Ruminiclostridium</taxon>
    </lineage>
</organism>
<sequence length="586" mass="64438">MNNNINNKERGPFSYLFEWAAPYKSKYIASVFTAILGVLSSIIPYYCVSRIVTLLINEERGFTTYAVWIGIAAIFWICNYLFHAVSTTISHGATFAVIADIRRRMCGKLARMSMGKVLDRPSGETKNLIVERVDSIEPTLAHLVPEMTSKLLAPVVILIYVLILDWRVGLWSLITLPLGLLAMMGMMVGYKERFSLYVRSGKKLNSVAVEYINGIEVIKTFSQTAKTYKKFTDAVRESAHSAIDWMRDTQIFFSAGMVIIPSVLVSVLPASVLFYLQGTLPVNEIVMIVVLCLGMMTPLIGAMSYTDDLGKIGTIVGEINEILEDEELHRPEKPAKIDRFDIAGNAVCFAYKDTEVLHGVDFVFREGTVNALVGPSGSGKSTIARLIASMWEVTGGNITIGGVDVRDIPLRQLNDMIAYVSQDNFLFDETVRENIRKGHPGASDAEVEEIAKAAGCHDFIMQLENGYDTIAGSAGGHLSGGERQRMSIARAMLKNAPIVILDEATAYTDPENEAVIQSAVAKLVEGKTLIVVAHRLSTITDSDQIAVVNQGKIEASGTHEALLKGCELYHRLWETHIGSKDAVEVQ</sequence>
<evidence type="ECO:0000256" key="7">
    <source>
        <dbReference type="ARBA" id="ARBA00022989"/>
    </source>
</evidence>
<accession>A0A318XQD3</accession>
<dbReference type="InterPro" id="IPR003439">
    <property type="entry name" value="ABC_transporter-like_ATP-bd"/>
</dbReference>
<dbReference type="PROSITE" id="PS00211">
    <property type="entry name" value="ABC_TRANSPORTER_1"/>
    <property type="match status" value="1"/>
</dbReference>
<dbReference type="PROSITE" id="PS50893">
    <property type="entry name" value="ABC_TRANSPORTER_2"/>
    <property type="match status" value="1"/>
</dbReference>
<feature type="transmembrane region" description="Helical" evidence="9">
    <location>
        <begin position="27"/>
        <end position="48"/>
    </location>
</feature>
<feature type="transmembrane region" description="Helical" evidence="9">
    <location>
        <begin position="60"/>
        <end position="77"/>
    </location>
</feature>
<keyword evidence="7 9" id="KW-1133">Transmembrane helix</keyword>
<feature type="transmembrane region" description="Helical" evidence="9">
    <location>
        <begin position="282"/>
        <end position="302"/>
    </location>
</feature>
<evidence type="ECO:0000256" key="3">
    <source>
        <dbReference type="ARBA" id="ARBA00022475"/>
    </source>
</evidence>
<evidence type="ECO:0000256" key="4">
    <source>
        <dbReference type="ARBA" id="ARBA00022692"/>
    </source>
</evidence>
<feature type="domain" description="ABC transporter" evidence="10">
    <location>
        <begin position="342"/>
        <end position="575"/>
    </location>
</feature>
<dbReference type="PANTHER" id="PTHR24221:SF654">
    <property type="entry name" value="ATP-BINDING CASSETTE SUB-FAMILY B MEMBER 6"/>
    <property type="match status" value="1"/>
</dbReference>
<dbReference type="GO" id="GO:0016887">
    <property type="term" value="F:ATP hydrolysis activity"/>
    <property type="evidence" value="ECO:0007669"/>
    <property type="project" value="InterPro"/>
</dbReference>
<keyword evidence="4 9" id="KW-0812">Transmembrane</keyword>
<dbReference type="GO" id="GO:0140359">
    <property type="term" value="F:ABC-type transporter activity"/>
    <property type="evidence" value="ECO:0007669"/>
    <property type="project" value="InterPro"/>
</dbReference>
<dbReference type="PROSITE" id="PS50929">
    <property type="entry name" value="ABC_TM1F"/>
    <property type="match status" value="1"/>
</dbReference>
<dbReference type="AlphaFoldDB" id="A0A318XQD3"/>
<keyword evidence="6 12" id="KW-0067">ATP-binding</keyword>
<reference evidence="12 13" key="1">
    <citation type="submission" date="2018-06" db="EMBL/GenBank/DDBJ databases">
        <title>Genomic Encyclopedia of Type Strains, Phase I: the one thousand microbial genomes (KMG-I) project.</title>
        <authorList>
            <person name="Kyrpides N."/>
        </authorList>
    </citation>
    <scope>NUCLEOTIDE SEQUENCE [LARGE SCALE GENOMIC DNA]</scope>
    <source>
        <strain evidence="12 13">DSM 19573</strain>
    </source>
</reference>
<dbReference type="GO" id="GO:0005886">
    <property type="term" value="C:plasma membrane"/>
    <property type="evidence" value="ECO:0007669"/>
    <property type="project" value="UniProtKB-SubCell"/>
</dbReference>
<dbReference type="PANTHER" id="PTHR24221">
    <property type="entry name" value="ATP-BINDING CASSETTE SUB-FAMILY B"/>
    <property type="match status" value="1"/>
</dbReference>
<dbReference type="Proteomes" id="UP000248132">
    <property type="component" value="Unassembled WGS sequence"/>
</dbReference>
<gene>
    <name evidence="12" type="ORF">LY28_00614</name>
</gene>
<feature type="transmembrane region" description="Helical" evidence="9">
    <location>
        <begin position="251"/>
        <end position="276"/>
    </location>
</feature>
<evidence type="ECO:0000256" key="6">
    <source>
        <dbReference type="ARBA" id="ARBA00022840"/>
    </source>
</evidence>
<dbReference type="InterPro" id="IPR011527">
    <property type="entry name" value="ABC1_TM_dom"/>
</dbReference>
<dbReference type="Pfam" id="PF00005">
    <property type="entry name" value="ABC_tran"/>
    <property type="match status" value="1"/>
</dbReference>
<dbReference type="Gene3D" id="1.20.1560.10">
    <property type="entry name" value="ABC transporter type 1, transmembrane domain"/>
    <property type="match status" value="1"/>
</dbReference>
<dbReference type="InterPro" id="IPR017871">
    <property type="entry name" value="ABC_transporter-like_CS"/>
</dbReference>
<evidence type="ECO:0000313" key="13">
    <source>
        <dbReference type="Proteomes" id="UP000248132"/>
    </source>
</evidence>